<dbReference type="Pfam" id="PF13041">
    <property type="entry name" value="PPR_2"/>
    <property type="match status" value="1"/>
</dbReference>
<dbReference type="InterPro" id="IPR011990">
    <property type="entry name" value="TPR-like_helical_dom_sf"/>
</dbReference>
<comment type="similarity">
    <text evidence="1">Belongs to the PPR family. P subfamily.</text>
</comment>
<feature type="repeat" description="PPR" evidence="3">
    <location>
        <begin position="292"/>
        <end position="326"/>
    </location>
</feature>
<accession>A0AAW2UF86</accession>
<dbReference type="Gene3D" id="1.25.40.10">
    <property type="entry name" value="Tetratricopeptide repeat domain"/>
    <property type="match status" value="3"/>
</dbReference>
<dbReference type="Pfam" id="PF01535">
    <property type="entry name" value="PPR"/>
    <property type="match status" value="2"/>
</dbReference>
<dbReference type="NCBIfam" id="TIGR00756">
    <property type="entry name" value="PPR"/>
    <property type="match status" value="4"/>
</dbReference>
<reference evidence="4" key="1">
    <citation type="submission" date="2020-06" db="EMBL/GenBank/DDBJ databases">
        <authorList>
            <person name="Li T."/>
            <person name="Hu X."/>
            <person name="Zhang T."/>
            <person name="Song X."/>
            <person name="Zhang H."/>
            <person name="Dai N."/>
            <person name="Sheng W."/>
            <person name="Hou X."/>
            <person name="Wei L."/>
        </authorList>
    </citation>
    <scope>NUCLEOTIDE SEQUENCE</scope>
    <source>
        <strain evidence="4">KEN1</strain>
        <tissue evidence="4">Leaf</tissue>
    </source>
</reference>
<dbReference type="InterPro" id="IPR050667">
    <property type="entry name" value="PPR-containing_protein"/>
</dbReference>
<evidence type="ECO:0000256" key="2">
    <source>
        <dbReference type="ARBA" id="ARBA00022737"/>
    </source>
</evidence>
<protein>
    <submittedName>
        <fullName evidence="4">Pentatricopeptide repeat-containing protein, mitochondrial</fullName>
    </submittedName>
</protein>
<dbReference type="AlphaFoldDB" id="A0AAW2UF86"/>
<dbReference type="InterPro" id="IPR002885">
    <property type="entry name" value="PPR_rpt"/>
</dbReference>
<evidence type="ECO:0000313" key="4">
    <source>
        <dbReference type="EMBL" id="KAL0415433.1"/>
    </source>
</evidence>
<evidence type="ECO:0000256" key="3">
    <source>
        <dbReference type="PROSITE-ProRule" id="PRU00708"/>
    </source>
</evidence>
<comment type="caution">
    <text evidence="4">The sequence shown here is derived from an EMBL/GenBank/DDBJ whole genome shotgun (WGS) entry which is preliminary data.</text>
</comment>
<feature type="repeat" description="PPR" evidence="3">
    <location>
        <begin position="362"/>
        <end position="396"/>
    </location>
</feature>
<gene>
    <name evidence="4" type="ORF">Slati_3375200</name>
</gene>
<dbReference type="PROSITE" id="PS51375">
    <property type="entry name" value="PPR"/>
    <property type="match status" value="6"/>
</dbReference>
<dbReference type="Pfam" id="PF13812">
    <property type="entry name" value="PPR_3"/>
    <property type="match status" value="1"/>
</dbReference>
<reference evidence="4" key="2">
    <citation type="journal article" date="2024" name="Plant">
        <title>Genomic evolution and insights into agronomic trait innovations of Sesamum species.</title>
        <authorList>
            <person name="Miao H."/>
            <person name="Wang L."/>
            <person name="Qu L."/>
            <person name="Liu H."/>
            <person name="Sun Y."/>
            <person name="Le M."/>
            <person name="Wang Q."/>
            <person name="Wei S."/>
            <person name="Zheng Y."/>
            <person name="Lin W."/>
            <person name="Duan Y."/>
            <person name="Cao H."/>
            <person name="Xiong S."/>
            <person name="Wang X."/>
            <person name="Wei L."/>
            <person name="Li C."/>
            <person name="Ma Q."/>
            <person name="Ju M."/>
            <person name="Zhao R."/>
            <person name="Li G."/>
            <person name="Mu C."/>
            <person name="Tian Q."/>
            <person name="Mei H."/>
            <person name="Zhang T."/>
            <person name="Gao T."/>
            <person name="Zhang H."/>
        </authorList>
    </citation>
    <scope>NUCLEOTIDE SEQUENCE</scope>
    <source>
        <strain evidence="4">KEN1</strain>
    </source>
</reference>
<feature type="repeat" description="PPR" evidence="3">
    <location>
        <begin position="428"/>
        <end position="462"/>
    </location>
</feature>
<sequence>MALLAAARRLQPHRLRPVMKCVSQVSRSPPHQFISSPLSFSRAFHQTSRSPCKHTPHFGGFPGACRQSLYQFINFSEYVDDADGDIQLGLHEILERVEKAKDFASGDEAIAFLDSSGVKPDKDFIFSVIWALREEWKLAFLVFKWGERWNCVVEKTWCLMLWLLGNHKKFGTAWTLIHELHHASKDTQRAMLIMIDRYAAANYTDKAIETFNLIQKFKFSPEQKTYFMFLDILCKHGNIEEAEDFMFRNKKFFPLETESFNIILNGWCNIAIDIYEAKRVWREMSKCCIEPDGTSYTHMISCYSSVGNLFDSLRLYDEMKKRGWVPGVEVYHSLIYILTRESCLNEALKIVDRMKETGPKPNSTTYNLIIRPLCGAEKFEEARTILARMIGEDISPTIDTYHALVKSESLEGTLGLLNHMKKAGLGPNRETFLLILDKFFKLGQTENALKIWSEMKQYAVKPDHMHYNNLVKGLVACGLIAKAREFYSEMISAGLVDDPLLKKLLEEPDQQGFHPRKGKGQMTILRRIKKGKGLRINQLWQAYHMVIPIEYPDHSTTERREINSPFLNRGNSHASPHLNRLQTMKEVCDVRGAFKELKDGRLHWDA</sequence>
<proteinExistence type="inferred from homology"/>
<dbReference type="EMBL" id="JACGWN010000012">
    <property type="protein sequence ID" value="KAL0415433.1"/>
    <property type="molecule type" value="Genomic_DNA"/>
</dbReference>
<feature type="repeat" description="PPR" evidence="3">
    <location>
        <begin position="256"/>
        <end position="291"/>
    </location>
</feature>
<feature type="repeat" description="PPR" evidence="3">
    <location>
        <begin position="327"/>
        <end position="361"/>
    </location>
</feature>
<dbReference type="PANTHER" id="PTHR47939:SF5">
    <property type="entry name" value="PENTACOTRIPEPTIDE-REPEAT REGION OF PRORP DOMAIN-CONTAINING PROTEIN"/>
    <property type="match status" value="1"/>
</dbReference>
<keyword evidence="2" id="KW-0677">Repeat</keyword>
<organism evidence="4">
    <name type="scientific">Sesamum latifolium</name>
    <dbReference type="NCBI Taxonomy" id="2727402"/>
    <lineage>
        <taxon>Eukaryota</taxon>
        <taxon>Viridiplantae</taxon>
        <taxon>Streptophyta</taxon>
        <taxon>Embryophyta</taxon>
        <taxon>Tracheophyta</taxon>
        <taxon>Spermatophyta</taxon>
        <taxon>Magnoliopsida</taxon>
        <taxon>eudicotyledons</taxon>
        <taxon>Gunneridae</taxon>
        <taxon>Pentapetalae</taxon>
        <taxon>asterids</taxon>
        <taxon>lamiids</taxon>
        <taxon>Lamiales</taxon>
        <taxon>Pedaliaceae</taxon>
        <taxon>Sesamum</taxon>
    </lineage>
</organism>
<feature type="repeat" description="PPR" evidence="3">
    <location>
        <begin position="463"/>
        <end position="497"/>
    </location>
</feature>
<evidence type="ECO:0000256" key="1">
    <source>
        <dbReference type="ARBA" id="ARBA00007626"/>
    </source>
</evidence>
<dbReference type="PANTHER" id="PTHR47939">
    <property type="entry name" value="MEMBRANE-ASSOCIATED SALT-INDUCIBLE PROTEIN-LIKE"/>
    <property type="match status" value="1"/>
</dbReference>
<name>A0AAW2UF86_9LAMI</name>